<proteinExistence type="predicted"/>
<dbReference type="EMBL" id="CAKP01000096">
    <property type="protein sequence ID" value="CCJ33842.1"/>
    <property type="molecule type" value="Genomic_DNA"/>
</dbReference>
<keyword evidence="2" id="KW-1185">Reference proteome</keyword>
<evidence type="ECO:0000313" key="1">
    <source>
        <dbReference type="EMBL" id="CCJ33842.1"/>
    </source>
</evidence>
<dbReference type="eggNOG" id="COG0464">
    <property type="taxonomic scope" value="Bacteria"/>
</dbReference>
<dbReference type="AlphaFoldDB" id="I7J5L2"/>
<dbReference type="STRING" id="857293.CAAU_1758"/>
<dbReference type="NCBIfam" id="NF033453">
    <property type="entry name" value="BREX_3_BrxF"/>
    <property type="match status" value="1"/>
</dbReference>
<gene>
    <name evidence="1" type="ORF">CAAU_1758</name>
</gene>
<reference evidence="1 2" key="1">
    <citation type="journal article" date="2011" name="J. Bacteriol.">
        <title>Draft genome sequence of Caloramator australicus strain RC3T, a thermoanaerobe from the Great Artesian Basin of Australia.</title>
        <authorList>
            <person name="Ogg C.D."/>
            <person name="Patel B.K.C."/>
        </authorList>
    </citation>
    <scope>NUCLEOTIDE SEQUENCE [LARGE SCALE GENOMIC DNA]</scope>
    <source>
        <strain evidence="1 2">RC3</strain>
    </source>
</reference>
<name>I7J5L2_9CLOT</name>
<accession>I7J5L2</accession>
<sequence length="153" mass="18236">MFEETLLQKLNNINQNYYKLILIITKDFQKINSLLVNFAEKNSIPYINLNLELSKRLIYVPFNERWIYADKELKNILLKKEHDTIIVDNTEILFEEHLKLNPIEELKNISKYKNIIASVRGNYKNNILTYAKIGEKEFKKYILDDLLNNLITV</sequence>
<comment type="caution">
    <text evidence="1">The sequence shown here is derived from an EMBL/GenBank/DDBJ whole genome shotgun (WGS) entry which is preliminary data.</text>
</comment>
<evidence type="ECO:0000313" key="2">
    <source>
        <dbReference type="Proteomes" id="UP000007652"/>
    </source>
</evidence>
<dbReference type="RefSeq" id="WP_008909100.1">
    <property type="nucleotide sequence ID" value="NZ_CAKP01000096.1"/>
</dbReference>
<protein>
    <submittedName>
        <fullName evidence="1">VrlJ</fullName>
    </submittedName>
</protein>
<dbReference type="InterPro" id="IPR048067">
    <property type="entry name" value="BREX_3_BrxF"/>
</dbReference>
<dbReference type="Proteomes" id="UP000007652">
    <property type="component" value="Unassembled WGS sequence"/>
</dbReference>
<organism evidence="1 2">
    <name type="scientific">Caloramator australicus RC3</name>
    <dbReference type="NCBI Taxonomy" id="857293"/>
    <lineage>
        <taxon>Bacteria</taxon>
        <taxon>Bacillati</taxon>
        <taxon>Bacillota</taxon>
        <taxon>Clostridia</taxon>
        <taxon>Eubacteriales</taxon>
        <taxon>Clostridiaceae</taxon>
        <taxon>Caloramator</taxon>
    </lineage>
</organism>